<dbReference type="VEuPathDB" id="VectorBase:LOC119174999"/>
<accession>A0A9J6F619</accession>
<organism evidence="9 10">
    <name type="scientific">Rhipicephalus microplus</name>
    <name type="common">Cattle tick</name>
    <name type="synonym">Boophilus microplus</name>
    <dbReference type="NCBI Taxonomy" id="6941"/>
    <lineage>
        <taxon>Eukaryota</taxon>
        <taxon>Metazoa</taxon>
        <taxon>Ecdysozoa</taxon>
        <taxon>Arthropoda</taxon>
        <taxon>Chelicerata</taxon>
        <taxon>Arachnida</taxon>
        <taxon>Acari</taxon>
        <taxon>Parasitiformes</taxon>
        <taxon>Ixodida</taxon>
        <taxon>Ixodoidea</taxon>
        <taxon>Ixodidae</taxon>
        <taxon>Rhipicephalinae</taxon>
        <taxon>Rhipicephalus</taxon>
        <taxon>Boophilus</taxon>
    </lineage>
</organism>
<dbReference type="AlphaFoldDB" id="A0A9J6F619"/>
<dbReference type="PROSITE" id="PS01170">
    <property type="entry name" value="RIBOSOMAL_L6E"/>
    <property type="match status" value="1"/>
</dbReference>
<protein>
    <recommendedName>
        <fullName evidence="6">60S ribosomal protein L6</fullName>
    </recommendedName>
</protein>
<dbReference type="SUPFAM" id="SSF50104">
    <property type="entry name" value="Translation proteins SH3-like domain"/>
    <property type="match status" value="1"/>
</dbReference>
<keyword evidence="10" id="KW-1185">Reference proteome</keyword>
<dbReference type="FunFam" id="2.30.30.30:FF:000014">
    <property type="entry name" value="60S ribosomal protein L6"/>
    <property type="match status" value="1"/>
</dbReference>
<dbReference type="GO" id="GO:0022625">
    <property type="term" value="C:cytosolic large ribosomal subunit"/>
    <property type="evidence" value="ECO:0007669"/>
    <property type="project" value="TreeGrafter"/>
</dbReference>
<comment type="function">
    <text evidence="4">Component of the large ribosomal subunit. The ribosome is a large ribonucleoprotein complex responsible for the synthesis of proteins in the cell.</text>
</comment>
<dbReference type="GO" id="GO:0000027">
    <property type="term" value="P:ribosomal large subunit assembly"/>
    <property type="evidence" value="ECO:0007669"/>
    <property type="project" value="TreeGrafter"/>
</dbReference>
<dbReference type="InterPro" id="IPR008991">
    <property type="entry name" value="Translation_prot_SH3-like_sf"/>
</dbReference>
<feature type="compositionally biased region" description="Low complexity" evidence="7">
    <location>
        <begin position="12"/>
        <end position="34"/>
    </location>
</feature>
<dbReference type="InterPro" id="IPR005568">
    <property type="entry name" value="Ribosomal_uL6_N"/>
</dbReference>
<dbReference type="CDD" id="cd13156">
    <property type="entry name" value="KOW_RPL6"/>
    <property type="match status" value="1"/>
</dbReference>
<feature type="region of interest" description="Disordered" evidence="7">
    <location>
        <begin position="254"/>
        <end position="274"/>
    </location>
</feature>
<dbReference type="Proteomes" id="UP000821866">
    <property type="component" value="Chromosome 1"/>
</dbReference>
<keyword evidence="2 6" id="KW-0689">Ribosomal protein</keyword>
<feature type="region of interest" description="Disordered" evidence="7">
    <location>
        <begin position="104"/>
        <end position="123"/>
    </location>
</feature>
<evidence type="ECO:0000259" key="8">
    <source>
        <dbReference type="Pfam" id="PF03868"/>
    </source>
</evidence>
<evidence type="ECO:0000256" key="7">
    <source>
        <dbReference type="SAM" id="MobiDB-lite"/>
    </source>
</evidence>
<name>A0A9J6F619_RHIMP</name>
<evidence type="ECO:0000256" key="1">
    <source>
        <dbReference type="ARBA" id="ARBA00010592"/>
    </source>
</evidence>
<dbReference type="InterPro" id="IPR041997">
    <property type="entry name" value="Ribosomal_eL6_KOW"/>
</dbReference>
<dbReference type="EMBL" id="JABSTU010000001">
    <property type="protein sequence ID" value="KAH8042198.1"/>
    <property type="molecule type" value="Genomic_DNA"/>
</dbReference>
<keyword evidence="3 6" id="KW-0687">Ribonucleoprotein</keyword>
<dbReference type="GO" id="GO:0002181">
    <property type="term" value="P:cytoplasmic translation"/>
    <property type="evidence" value="ECO:0007669"/>
    <property type="project" value="TreeGrafter"/>
</dbReference>
<comment type="subunit">
    <text evidence="5">Component of the large ribosomal subunit. May bind IPO9 with low affinity.</text>
</comment>
<evidence type="ECO:0000256" key="6">
    <source>
        <dbReference type="RuleBase" id="RU000662"/>
    </source>
</evidence>
<reference evidence="9" key="2">
    <citation type="submission" date="2021-09" db="EMBL/GenBank/DDBJ databases">
        <authorList>
            <person name="Jia N."/>
            <person name="Wang J."/>
            <person name="Shi W."/>
            <person name="Du L."/>
            <person name="Sun Y."/>
            <person name="Zhan W."/>
            <person name="Jiang J."/>
            <person name="Wang Q."/>
            <person name="Zhang B."/>
            <person name="Ji P."/>
            <person name="Sakyi L.B."/>
            <person name="Cui X."/>
            <person name="Yuan T."/>
            <person name="Jiang B."/>
            <person name="Yang W."/>
            <person name="Lam T.T.-Y."/>
            <person name="Chang Q."/>
            <person name="Ding S."/>
            <person name="Wang X."/>
            <person name="Zhu J."/>
            <person name="Ruan X."/>
            <person name="Zhao L."/>
            <person name="Wei J."/>
            <person name="Que T."/>
            <person name="Du C."/>
            <person name="Cheng J."/>
            <person name="Dai P."/>
            <person name="Han X."/>
            <person name="Huang E."/>
            <person name="Gao Y."/>
            <person name="Liu J."/>
            <person name="Shao H."/>
            <person name="Ye R."/>
            <person name="Li L."/>
            <person name="Wei W."/>
            <person name="Wang X."/>
            <person name="Wang C."/>
            <person name="Huo Q."/>
            <person name="Li W."/>
            <person name="Guo W."/>
            <person name="Chen H."/>
            <person name="Chen S."/>
            <person name="Zhou L."/>
            <person name="Zhou L."/>
            <person name="Ni X."/>
            <person name="Tian J."/>
            <person name="Zhou Y."/>
            <person name="Sheng Y."/>
            <person name="Liu T."/>
            <person name="Pan Y."/>
            <person name="Xia L."/>
            <person name="Li J."/>
            <person name="Zhao F."/>
            <person name="Cao W."/>
        </authorList>
    </citation>
    <scope>NUCLEOTIDE SEQUENCE</scope>
    <source>
        <strain evidence="9">Rmic-2018</strain>
        <tissue evidence="9">Larvae</tissue>
    </source>
</reference>
<comment type="caution">
    <text evidence="9">The sequence shown here is derived from an EMBL/GenBank/DDBJ whole genome shotgun (WGS) entry which is preliminary data.</text>
</comment>
<evidence type="ECO:0000256" key="2">
    <source>
        <dbReference type="ARBA" id="ARBA00022980"/>
    </source>
</evidence>
<evidence type="ECO:0000256" key="5">
    <source>
        <dbReference type="ARBA" id="ARBA00046388"/>
    </source>
</evidence>
<proteinExistence type="inferred from homology"/>
<dbReference type="InterPro" id="IPR000915">
    <property type="entry name" value="60S_ribosomal_eL6"/>
</dbReference>
<evidence type="ECO:0000313" key="10">
    <source>
        <dbReference type="Proteomes" id="UP000821866"/>
    </source>
</evidence>
<reference evidence="9" key="1">
    <citation type="journal article" date="2020" name="Cell">
        <title>Large-Scale Comparative Analyses of Tick Genomes Elucidate Their Genetic Diversity and Vector Capacities.</title>
        <authorList>
            <consortium name="Tick Genome and Microbiome Consortium (TIGMIC)"/>
            <person name="Jia N."/>
            <person name="Wang J."/>
            <person name="Shi W."/>
            <person name="Du L."/>
            <person name="Sun Y."/>
            <person name="Zhan W."/>
            <person name="Jiang J.F."/>
            <person name="Wang Q."/>
            <person name="Zhang B."/>
            <person name="Ji P."/>
            <person name="Bell-Sakyi L."/>
            <person name="Cui X.M."/>
            <person name="Yuan T.T."/>
            <person name="Jiang B.G."/>
            <person name="Yang W.F."/>
            <person name="Lam T.T."/>
            <person name="Chang Q.C."/>
            <person name="Ding S.J."/>
            <person name="Wang X.J."/>
            <person name="Zhu J.G."/>
            <person name="Ruan X.D."/>
            <person name="Zhao L."/>
            <person name="Wei J.T."/>
            <person name="Ye R.Z."/>
            <person name="Que T.C."/>
            <person name="Du C.H."/>
            <person name="Zhou Y.H."/>
            <person name="Cheng J.X."/>
            <person name="Dai P.F."/>
            <person name="Guo W.B."/>
            <person name="Han X.H."/>
            <person name="Huang E.J."/>
            <person name="Li L.F."/>
            <person name="Wei W."/>
            <person name="Gao Y.C."/>
            <person name="Liu J.Z."/>
            <person name="Shao H.Z."/>
            <person name="Wang X."/>
            <person name="Wang C.C."/>
            <person name="Yang T.C."/>
            <person name="Huo Q.B."/>
            <person name="Li W."/>
            <person name="Chen H.Y."/>
            <person name="Chen S.E."/>
            <person name="Zhou L.G."/>
            <person name="Ni X.B."/>
            <person name="Tian J.H."/>
            <person name="Sheng Y."/>
            <person name="Liu T."/>
            <person name="Pan Y.S."/>
            <person name="Xia L.Y."/>
            <person name="Li J."/>
            <person name="Zhao F."/>
            <person name="Cao W.C."/>
        </authorList>
    </citation>
    <scope>NUCLEOTIDE SEQUENCE</scope>
    <source>
        <strain evidence="9">Rmic-2018</strain>
    </source>
</reference>
<dbReference type="Gene3D" id="2.30.30.30">
    <property type="match status" value="1"/>
</dbReference>
<dbReference type="GO" id="GO:0003735">
    <property type="term" value="F:structural constituent of ribosome"/>
    <property type="evidence" value="ECO:0007669"/>
    <property type="project" value="InterPro"/>
</dbReference>
<dbReference type="PANTHER" id="PTHR10715:SF0">
    <property type="entry name" value="LARGE RIBOSOMAL SUBUNIT PROTEIN EL6"/>
    <property type="match status" value="1"/>
</dbReference>
<evidence type="ECO:0000256" key="4">
    <source>
        <dbReference type="ARBA" id="ARBA00034092"/>
    </source>
</evidence>
<dbReference type="GO" id="GO:0003723">
    <property type="term" value="F:RNA binding"/>
    <property type="evidence" value="ECO:0007669"/>
    <property type="project" value="TreeGrafter"/>
</dbReference>
<dbReference type="InterPro" id="IPR014722">
    <property type="entry name" value="Rib_uL2_dom2"/>
</dbReference>
<feature type="region of interest" description="Disordered" evidence="7">
    <location>
        <begin position="1"/>
        <end position="45"/>
    </location>
</feature>
<evidence type="ECO:0000313" key="9">
    <source>
        <dbReference type="EMBL" id="KAH8042198.1"/>
    </source>
</evidence>
<feature type="domain" description="Large ribosomal subunit protein uL6 N-terminal" evidence="8">
    <location>
        <begin position="34"/>
        <end position="86"/>
    </location>
</feature>
<dbReference type="Pfam" id="PF01159">
    <property type="entry name" value="Ribosomal_L6e"/>
    <property type="match status" value="1"/>
</dbReference>
<dbReference type="Pfam" id="PF03868">
    <property type="entry name" value="Ribosomal_L6e_N"/>
    <property type="match status" value="1"/>
</dbReference>
<comment type="similarity">
    <text evidence="1 6">Belongs to the eukaryotic ribosomal protein eL6 family.</text>
</comment>
<dbReference type="PANTHER" id="PTHR10715">
    <property type="entry name" value="60S RIBOSOMAL PROTEIN L6"/>
    <property type="match status" value="1"/>
</dbReference>
<sequence>MSGKPDPKAKKAPAAAKTAAKGASAVAKGDAAVPKKAHAPRNQKLPGGVWLFSRSKMFHKRGLFKVKHAPVPKEKRKRKKRVHVKKINGDNNGGKRVVHIKKERRSYPTEDSPKHKRTTHMKPSSLRIAKLRKRITPGTILILLAGPHRGKRVVFLKQLKTGLLMVTGPYGINGCPLRRINQIYVIATSTKIDISSVKLPENLDDRFFNRPKSAKRRSRKDEGEIFDTKPQADDMLVKTKHLVGIVFWQPLAQRGPSPKRESLSFHKPSHPASTSLEIPGRYIFRTCQG</sequence>
<gene>
    <name evidence="9" type="ORF">HPB51_021282</name>
</gene>
<evidence type="ECO:0000256" key="3">
    <source>
        <dbReference type="ARBA" id="ARBA00023274"/>
    </source>
</evidence>
<dbReference type="InterPro" id="IPR049633">
    <property type="entry name" value="Ribosomal_eL6_CS"/>
</dbReference>